<feature type="domain" description="Putative Flp pilus-assembly TadG-like N-terminal" evidence="2">
    <location>
        <begin position="13"/>
        <end position="58"/>
    </location>
</feature>
<reference evidence="3" key="2">
    <citation type="submission" date="2021-04" db="EMBL/GenBank/DDBJ databases">
        <authorList>
            <person name="Gilroy R."/>
        </authorList>
    </citation>
    <scope>NUCLEOTIDE SEQUENCE</scope>
    <source>
        <strain evidence="3">ChiGjej1B1-98</strain>
    </source>
</reference>
<evidence type="ECO:0000313" key="3">
    <source>
        <dbReference type="EMBL" id="HIY65285.1"/>
    </source>
</evidence>
<accession>A0A9D2C9F2</accession>
<keyword evidence="1" id="KW-1133">Transmembrane helix</keyword>
<comment type="caution">
    <text evidence="3">The sequence shown here is derived from an EMBL/GenBank/DDBJ whole genome shotgun (WGS) entry which is preliminary data.</text>
</comment>
<keyword evidence="1" id="KW-0812">Transmembrane</keyword>
<name>A0A9D2C9F2_9MICO</name>
<feature type="transmembrane region" description="Helical" evidence="1">
    <location>
        <begin position="16"/>
        <end position="41"/>
    </location>
</feature>
<dbReference type="Pfam" id="PF13400">
    <property type="entry name" value="Tad"/>
    <property type="match status" value="1"/>
</dbReference>
<gene>
    <name evidence="3" type="ORF">H9830_03280</name>
</gene>
<evidence type="ECO:0000256" key="1">
    <source>
        <dbReference type="SAM" id="Phobius"/>
    </source>
</evidence>
<reference evidence="3" key="1">
    <citation type="journal article" date="2021" name="PeerJ">
        <title>Extensive microbial diversity within the chicken gut microbiome revealed by metagenomics and culture.</title>
        <authorList>
            <person name="Gilroy R."/>
            <person name="Ravi A."/>
            <person name="Getino M."/>
            <person name="Pursley I."/>
            <person name="Horton D.L."/>
            <person name="Alikhan N.F."/>
            <person name="Baker D."/>
            <person name="Gharbi K."/>
            <person name="Hall N."/>
            <person name="Watson M."/>
            <person name="Adriaenssens E.M."/>
            <person name="Foster-Nyarko E."/>
            <person name="Jarju S."/>
            <person name="Secka A."/>
            <person name="Antonio M."/>
            <person name="Oren A."/>
            <person name="Chaudhuri R.R."/>
            <person name="La Ragione R."/>
            <person name="Hildebrand F."/>
            <person name="Pallen M.J."/>
        </authorList>
    </citation>
    <scope>NUCLEOTIDE SEQUENCE</scope>
    <source>
        <strain evidence="3">ChiGjej1B1-98</strain>
    </source>
</reference>
<dbReference type="Proteomes" id="UP000824005">
    <property type="component" value="Unassembled WGS sequence"/>
</dbReference>
<sequence length="147" mass="16068">MKRLRRAVHGDDGSSLILTIGMGLLALLLILVVTAATSMLIERKRLFTIADGAALVAAESFSLEYVYDGDGTPQPQLTQPEMERSVEAWLETLGESDGVRIVDVRSEDGETASVMLETRWQPFFITWIAPDGIAIRVTATARSVFGQ</sequence>
<evidence type="ECO:0000313" key="4">
    <source>
        <dbReference type="Proteomes" id="UP000824005"/>
    </source>
</evidence>
<dbReference type="InterPro" id="IPR028087">
    <property type="entry name" value="Tad_N"/>
</dbReference>
<evidence type="ECO:0000259" key="2">
    <source>
        <dbReference type="Pfam" id="PF13400"/>
    </source>
</evidence>
<proteinExistence type="predicted"/>
<dbReference type="AlphaFoldDB" id="A0A9D2C9F2"/>
<protein>
    <recommendedName>
        <fullName evidence="2">Putative Flp pilus-assembly TadG-like N-terminal domain-containing protein</fullName>
    </recommendedName>
</protein>
<keyword evidence="1" id="KW-0472">Membrane</keyword>
<dbReference type="EMBL" id="DXDC01000099">
    <property type="protein sequence ID" value="HIY65285.1"/>
    <property type="molecule type" value="Genomic_DNA"/>
</dbReference>
<organism evidence="3 4">
    <name type="scientific">Candidatus Agrococcus pullicola</name>
    <dbReference type="NCBI Taxonomy" id="2838429"/>
    <lineage>
        <taxon>Bacteria</taxon>
        <taxon>Bacillati</taxon>
        <taxon>Actinomycetota</taxon>
        <taxon>Actinomycetes</taxon>
        <taxon>Micrococcales</taxon>
        <taxon>Microbacteriaceae</taxon>
        <taxon>Agrococcus</taxon>
    </lineage>
</organism>